<evidence type="ECO:0008006" key="3">
    <source>
        <dbReference type="Google" id="ProtNLM"/>
    </source>
</evidence>
<evidence type="ECO:0000313" key="2">
    <source>
        <dbReference type="Proteomes" id="UP001627154"/>
    </source>
</evidence>
<proteinExistence type="predicted"/>
<evidence type="ECO:0000313" key="1">
    <source>
        <dbReference type="EMBL" id="KAL3392121.1"/>
    </source>
</evidence>
<name>A0ABD2WGP1_9HYME</name>
<sequence>MGLSFHDLVELPVREAARRVTCREFFEFLRKPEHGLVLAKDREACLRNLREKISRRFFRSWALEPLMELTHCRLPILCCEMITENLSNEDLYNICLATAGQSSRCQRA</sequence>
<comment type="caution">
    <text evidence="1">The sequence shown here is derived from an EMBL/GenBank/DDBJ whole genome shotgun (WGS) entry which is preliminary data.</text>
</comment>
<dbReference type="EMBL" id="JBJJXI010000107">
    <property type="protein sequence ID" value="KAL3392121.1"/>
    <property type="molecule type" value="Genomic_DNA"/>
</dbReference>
<keyword evidence="2" id="KW-1185">Reference proteome</keyword>
<reference evidence="1 2" key="1">
    <citation type="journal article" date="2024" name="bioRxiv">
        <title>A reference genome for Trichogramma kaykai: A tiny desert-dwelling parasitoid wasp with competing sex-ratio distorters.</title>
        <authorList>
            <person name="Culotta J."/>
            <person name="Lindsey A.R."/>
        </authorList>
    </citation>
    <scope>NUCLEOTIDE SEQUENCE [LARGE SCALE GENOMIC DNA]</scope>
    <source>
        <strain evidence="1 2">KSX58</strain>
    </source>
</reference>
<organism evidence="1 2">
    <name type="scientific">Trichogramma kaykai</name>
    <dbReference type="NCBI Taxonomy" id="54128"/>
    <lineage>
        <taxon>Eukaryota</taxon>
        <taxon>Metazoa</taxon>
        <taxon>Ecdysozoa</taxon>
        <taxon>Arthropoda</taxon>
        <taxon>Hexapoda</taxon>
        <taxon>Insecta</taxon>
        <taxon>Pterygota</taxon>
        <taxon>Neoptera</taxon>
        <taxon>Endopterygota</taxon>
        <taxon>Hymenoptera</taxon>
        <taxon>Apocrita</taxon>
        <taxon>Proctotrupomorpha</taxon>
        <taxon>Chalcidoidea</taxon>
        <taxon>Trichogrammatidae</taxon>
        <taxon>Trichogramma</taxon>
    </lineage>
</organism>
<gene>
    <name evidence="1" type="ORF">TKK_013434</name>
</gene>
<accession>A0ABD2WGP1</accession>
<dbReference type="AlphaFoldDB" id="A0ABD2WGP1"/>
<dbReference type="Proteomes" id="UP001627154">
    <property type="component" value="Unassembled WGS sequence"/>
</dbReference>
<protein>
    <recommendedName>
        <fullName evidence="3">BACK domain-containing protein</fullName>
    </recommendedName>
</protein>